<proteinExistence type="predicted"/>
<evidence type="ECO:0000313" key="2">
    <source>
        <dbReference type="Proteomes" id="UP001252270"/>
    </source>
</evidence>
<dbReference type="RefSeq" id="WP_253442906.1">
    <property type="nucleotide sequence ID" value="NZ_JARWAL010000005.1"/>
</dbReference>
<dbReference type="Proteomes" id="UP001252270">
    <property type="component" value="Unassembled WGS sequence"/>
</dbReference>
<comment type="caution">
    <text evidence="1">The sequence shown here is derived from an EMBL/GenBank/DDBJ whole genome shotgun (WGS) entry which is preliminary data.</text>
</comment>
<evidence type="ECO:0008006" key="3">
    <source>
        <dbReference type="Google" id="ProtNLM"/>
    </source>
</evidence>
<name>A0ABU1GKY4_9GAMM</name>
<evidence type="ECO:0000313" key="1">
    <source>
        <dbReference type="EMBL" id="MDR5892670.1"/>
    </source>
</evidence>
<keyword evidence="2" id="KW-1185">Reference proteome</keyword>
<protein>
    <recommendedName>
        <fullName evidence="3">Phasin domain-containing protein</fullName>
    </recommendedName>
</protein>
<dbReference type="EMBL" id="JARWAL010000005">
    <property type="protein sequence ID" value="MDR5892670.1"/>
    <property type="molecule type" value="Genomic_DNA"/>
</dbReference>
<sequence length="117" mass="13490">MKTNPFGMDPGMMNANPMLAWWQQQLARGGNPVARMQLAWMESLADAMQFEAQFLKAIAESGEQIAKCFDGEQPKTPEEVQECYQKMVQQISDAQMKRVEHAAQLSHDFRKRIWEEI</sequence>
<accession>A0ABU1GKY4</accession>
<reference evidence="1 2" key="1">
    <citation type="submission" date="2023-04" db="EMBL/GenBank/DDBJ databases">
        <title>A long-awaited taxogenomic arrangement of the family Halomonadaceae.</title>
        <authorList>
            <person name="De La Haba R."/>
            <person name="Chuvochina M."/>
            <person name="Wittouck S."/>
            <person name="Arahal D.R."/>
            <person name="Sanchez-Porro C."/>
            <person name="Hugenholtz P."/>
            <person name="Ventosa A."/>
        </authorList>
    </citation>
    <scope>NUCLEOTIDE SEQUENCE [LARGE SCALE GENOMIC DNA]</scope>
    <source>
        <strain evidence="1 2">DSM 17332</strain>
    </source>
</reference>
<gene>
    <name evidence="1" type="ORF">QC820_07550</name>
</gene>
<organism evidence="1 2">
    <name type="scientific">Halomonas mongoliensis</name>
    <dbReference type="NCBI Taxonomy" id="321265"/>
    <lineage>
        <taxon>Bacteria</taxon>
        <taxon>Pseudomonadati</taxon>
        <taxon>Pseudomonadota</taxon>
        <taxon>Gammaproteobacteria</taxon>
        <taxon>Oceanospirillales</taxon>
        <taxon>Halomonadaceae</taxon>
        <taxon>Halomonas</taxon>
    </lineage>
</organism>